<evidence type="ECO:0000313" key="1">
    <source>
        <dbReference type="EMBL" id="MDC8755377.1"/>
    </source>
</evidence>
<protein>
    <submittedName>
        <fullName evidence="1">Uncharacterized protein</fullName>
    </submittedName>
</protein>
<evidence type="ECO:0000313" key="2">
    <source>
        <dbReference type="Proteomes" id="UP001216558"/>
    </source>
</evidence>
<dbReference type="Proteomes" id="UP001216558">
    <property type="component" value="Unassembled WGS sequence"/>
</dbReference>
<organism evidence="1 2">
    <name type="scientific">Erythrobacter fulvus</name>
    <dbReference type="NCBI Taxonomy" id="2987523"/>
    <lineage>
        <taxon>Bacteria</taxon>
        <taxon>Pseudomonadati</taxon>
        <taxon>Pseudomonadota</taxon>
        <taxon>Alphaproteobacteria</taxon>
        <taxon>Sphingomonadales</taxon>
        <taxon>Erythrobacteraceae</taxon>
        <taxon>Erythrobacter/Porphyrobacter group</taxon>
        <taxon>Erythrobacter</taxon>
    </lineage>
</organism>
<dbReference type="EMBL" id="JAQQXQ010000009">
    <property type="protein sequence ID" value="MDC8755377.1"/>
    <property type="molecule type" value="Genomic_DNA"/>
</dbReference>
<comment type="caution">
    <text evidence="1">The sequence shown here is derived from an EMBL/GenBank/DDBJ whole genome shotgun (WGS) entry which is preliminary data.</text>
</comment>
<reference evidence="1 2" key="1">
    <citation type="submission" date="2022-10" db="EMBL/GenBank/DDBJ databases">
        <title>Erythrobacter sp. sf7 Genome sequencing.</title>
        <authorList>
            <person name="Park S."/>
        </authorList>
    </citation>
    <scope>NUCLEOTIDE SEQUENCE [LARGE SCALE GENOMIC DNA]</scope>
    <source>
        <strain evidence="2">sf7</strain>
    </source>
</reference>
<gene>
    <name evidence="1" type="ORF">OIK40_12075</name>
</gene>
<sequence>MTRYANHAFAAVFAFALTLGSIGAIVTVPPAQAEALATFALPEVA</sequence>
<accession>A0ABT5JRI7</accession>
<dbReference type="RefSeq" id="WP_273678590.1">
    <property type="nucleotide sequence ID" value="NZ_JAQQXQ010000009.1"/>
</dbReference>
<name>A0ABT5JRI7_9SPHN</name>
<proteinExistence type="predicted"/>
<keyword evidence="2" id="KW-1185">Reference proteome</keyword>